<dbReference type="GO" id="GO:0046872">
    <property type="term" value="F:metal ion binding"/>
    <property type="evidence" value="ECO:0007669"/>
    <property type="project" value="UniProtKB-KW"/>
</dbReference>
<comment type="catalytic activity">
    <reaction evidence="12 14">
        <text>nicotinate beta-D-ribonucleotide + ATP + H(+) = deamido-NAD(+) + diphosphate</text>
        <dbReference type="Rhea" id="RHEA:22860"/>
        <dbReference type="ChEBI" id="CHEBI:15378"/>
        <dbReference type="ChEBI" id="CHEBI:30616"/>
        <dbReference type="ChEBI" id="CHEBI:33019"/>
        <dbReference type="ChEBI" id="CHEBI:57502"/>
        <dbReference type="ChEBI" id="CHEBI:58437"/>
        <dbReference type="EC" id="2.7.7.18"/>
    </reaction>
</comment>
<dbReference type="Gene3D" id="1.10.3210.10">
    <property type="entry name" value="Hypothetical protein af1432"/>
    <property type="match status" value="1"/>
</dbReference>
<gene>
    <name evidence="14" type="primary">nadD</name>
    <name evidence="16" type="ORF">FOY43_01955</name>
</gene>
<keyword evidence="5 14" id="KW-0548">Nucleotidyltransferase</keyword>
<evidence type="ECO:0000256" key="13">
    <source>
        <dbReference type="ARBA" id="ARBA00049417"/>
    </source>
</evidence>
<dbReference type="NCBIfam" id="TIGR00482">
    <property type="entry name" value="nicotinate (nicotinamide) nucleotide adenylyltransferase"/>
    <property type="match status" value="1"/>
</dbReference>
<dbReference type="Gene3D" id="3.40.50.620">
    <property type="entry name" value="HUPs"/>
    <property type="match status" value="1"/>
</dbReference>
<dbReference type="SUPFAM" id="SSF52374">
    <property type="entry name" value="Nucleotidylyl transferase"/>
    <property type="match status" value="1"/>
</dbReference>
<keyword evidence="11 14" id="KW-0520">NAD</keyword>
<dbReference type="HAMAP" id="MF_00244">
    <property type="entry name" value="NaMN_adenylyltr"/>
    <property type="match status" value="1"/>
</dbReference>
<dbReference type="InterPro" id="IPR006674">
    <property type="entry name" value="HD_domain"/>
</dbReference>
<dbReference type="InterPro" id="IPR014729">
    <property type="entry name" value="Rossmann-like_a/b/a_fold"/>
</dbReference>
<evidence type="ECO:0000256" key="12">
    <source>
        <dbReference type="ARBA" id="ARBA00048721"/>
    </source>
</evidence>
<evidence type="ECO:0000256" key="1">
    <source>
        <dbReference type="ARBA" id="ARBA00002324"/>
    </source>
</evidence>
<dbReference type="EMBL" id="CP041663">
    <property type="protein sequence ID" value="QDY88421.1"/>
    <property type="molecule type" value="Genomic_DNA"/>
</dbReference>
<comment type="similarity">
    <text evidence="14">Belongs to the NadD family.</text>
</comment>
<reference evidence="17" key="1">
    <citation type="submission" date="2019-07" db="EMBL/GenBank/DDBJ databases">
        <title>Complete genome sequences of three Mycoplasma sp. 1220 strains.</title>
        <authorList>
            <person name="Grozner D."/>
            <person name="Forro B."/>
            <person name="Kovacs A.B."/>
            <person name="Marton S."/>
            <person name="Banyai K."/>
            <person name="Kreizinger Z."/>
            <person name="Sulyok K.M."/>
            <person name="Gyuranecz M."/>
        </authorList>
    </citation>
    <scope>NUCLEOTIDE SEQUENCE [LARGE SCALE GENOMIC DNA]</scope>
    <source>
        <strain evidence="17">MYCAV93</strain>
    </source>
</reference>
<dbReference type="SUPFAM" id="SSF109604">
    <property type="entry name" value="HD-domain/PDEase-like"/>
    <property type="match status" value="1"/>
</dbReference>
<keyword evidence="4 14" id="KW-0808">Transferase</keyword>
<evidence type="ECO:0000256" key="6">
    <source>
        <dbReference type="ARBA" id="ARBA00022723"/>
    </source>
</evidence>
<dbReference type="PANTHER" id="PTHR39321">
    <property type="entry name" value="NICOTINATE-NUCLEOTIDE ADENYLYLTRANSFERASE-RELATED"/>
    <property type="match status" value="1"/>
</dbReference>
<dbReference type="AlphaFoldDB" id="A0A5B8K0Q5"/>
<keyword evidence="6" id="KW-0479">Metal-binding</keyword>
<comment type="function">
    <text evidence="1 14">Catalyzes the reversible adenylation of nicotinate mononucleotide (NaMN) to nicotinic acid adenine dinucleotide (NaAD).</text>
</comment>
<evidence type="ECO:0000256" key="7">
    <source>
        <dbReference type="ARBA" id="ARBA00022741"/>
    </source>
</evidence>
<evidence type="ECO:0000256" key="9">
    <source>
        <dbReference type="ARBA" id="ARBA00022840"/>
    </source>
</evidence>
<dbReference type="CDD" id="cd00077">
    <property type="entry name" value="HDc"/>
    <property type="match status" value="1"/>
</dbReference>
<dbReference type="UniPathway" id="UPA00253">
    <property type="reaction ID" value="UER00332"/>
</dbReference>
<keyword evidence="7 14" id="KW-0547">Nucleotide-binding</keyword>
<evidence type="ECO:0000313" key="16">
    <source>
        <dbReference type="EMBL" id="QDY88421.1"/>
    </source>
</evidence>
<dbReference type="SMART" id="SM00471">
    <property type="entry name" value="HDc"/>
    <property type="match status" value="1"/>
</dbReference>
<dbReference type="InterPro" id="IPR003607">
    <property type="entry name" value="HD/PDEase_dom"/>
</dbReference>
<evidence type="ECO:0000256" key="2">
    <source>
        <dbReference type="ARBA" id="ARBA00005019"/>
    </source>
</evidence>
<organism evidence="16 17">
    <name type="scientific">Mycoplasma anserisalpingitidis</name>
    <dbReference type="NCBI Taxonomy" id="519450"/>
    <lineage>
        <taxon>Bacteria</taxon>
        <taxon>Bacillati</taxon>
        <taxon>Mycoplasmatota</taxon>
        <taxon>Mollicutes</taxon>
        <taxon>Mycoplasmataceae</taxon>
        <taxon>Mycoplasma</taxon>
    </lineage>
</organism>
<dbReference type="PANTHER" id="PTHR39321:SF3">
    <property type="entry name" value="PHOSPHOPANTETHEINE ADENYLYLTRANSFERASE"/>
    <property type="match status" value="1"/>
</dbReference>
<dbReference type="InterPro" id="IPR005249">
    <property type="entry name" value="YqeK"/>
</dbReference>
<evidence type="ECO:0000256" key="8">
    <source>
        <dbReference type="ARBA" id="ARBA00022801"/>
    </source>
</evidence>
<dbReference type="Proteomes" id="UP000317512">
    <property type="component" value="Chromosome"/>
</dbReference>
<evidence type="ECO:0000259" key="15">
    <source>
        <dbReference type="PROSITE" id="PS51831"/>
    </source>
</evidence>
<dbReference type="EC" id="2.7.7.18" evidence="14"/>
<dbReference type="GO" id="GO:0004515">
    <property type="term" value="F:nicotinate-nucleotide adenylyltransferase activity"/>
    <property type="evidence" value="ECO:0007669"/>
    <property type="project" value="UniProtKB-UniRule"/>
</dbReference>
<evidence type="ECO:0000256" key="5">
    <source>
        <dbReference type="ARBA" id="ARBA00022695"/>
    </source>
</evidence>
<evidence type="ECO:0000256" key="14">
    <source>
        <dbReference type="HAMAP-Rule" id="MF_00244"/>
    </source>
</evidence>
<protein>
    <recommendedName>
        <fullName evidence="14">Probable nicotinate-nucleotide adenylyltransferase</fullName>
        <ecNumber evidence="14">2.7.7.18</ecNumber>
    </recommendedName>
    <alternativeName>
        <fullName evidence="14">Deamido-NAD(+) diphosphorylase</fullName>
    </alternativeName>
    <alternativeName>
        <fullName evidence="14">Deamido-NAD(+) pyrophosphorylase</fullName>
    </alternativeName>
    <alternativeName>
        <fullName evidence="14">Nicotinate mononucleotide adenylyltransferase</fullName>
        <shortName evidence="14">NaMN adenylyltransferase</shortName>
    </alternativeName>
</protein>
<dbReference type="InterPro" id="IPR004821">
    <property type="entry name" value="Cyt_trans-like"/>
</dbReference>
<dbReference type="Pfam" id="PF01467">
    <property type="entry name" value="CTP_transf_like"/>
    <property type="match status" value="1"/>
</dbReference>
<feature type="domain" description="HD" evidence="15">
    <location>
        <begin position="194"/>
        <end position="310"/>
    </location>
</feature>
<evidence type="ECO:0000256" key="11">
    <source>
        <dbReference type="ARBA" id="ARBA00023027"/>
    </source>
</evidence>
<dbReference type="NCBIfam" id="TIGR00488">
    <property type="entry name" value="bis(5'-nucleosyl)-tetraphosphatase (symmetrical) YqeK"/>
    <property type="match status" value="1"/>
</dbReference>
<accession>A0A5B8K0Q5</accession>
<dbReference type="GO" id="GO:0009435">
    <property type="term" value="P:NAD+ biosynthetic process"/>
    <property type="evidence" value="ECO:0007669"/>
    <property type="project" value="UniProtKB-UniRule"/>
</dbReference>
<dbReference type="RefSeq" id="WP_146308886.1">
    <property type="nucleotide sequence ID" value="NZ_CP041663.1"/>
</dbReference>
<keyword evidence="8" id="KW-0378">Hydrolase</keyword>
<evidence type="ECO:0000256" key="10">
    <source>
        <dbReference type="ARBA" id="ARBA00023004"/>
    </source>
</evidence>
<dbReference type="CDD" id="cd02165">
    <property type="entry name" value="NMNAT"/>
    <property type="match status" value="1"/>
</dbReference>
<name>A0A5B8K0Q5_9MOLU</name>
<keyword evidence="3 14" id="KW-0662">Pyridine nucleotide biosynthesis</keyword>
<dbReference type="InterPro" id="IPR006675">
    <property type="entry name" value="HDIG_dom"/>
</dbReference>
<dbReference type="NCBIfam" id="TIGR00125">
    <property type="entry name" value="cyt_tran_rel"/>
    <property type="match status" value="1"/>
</dbReference>
<dbReference type="GO" id="GO:0008803">
    <property type="term" value="F:bis(5'-nucleosyl)-tetraphosphatase (symmetrical) activity"/>
    <property type="evidence" value="ECO:0007669"/>
    <property type="project" value="UniProtKB-EC"/>
</dbReference>
<dbReference type="NCBIfam" id="TIGR00277">
    <property type="entry name" value="HDIG"/>
    <property type="match status" value="1"/>
</dbReference>
<dbReference type="GO" id="GO:0005524">
    <property type="term" value="F:ATP binding"/>
    <property type="evidence" value="ECO:0007669"/>
    <property type="project" value="UniProtKB-KW"/>
</dbReference>
<comment type="pathway">
    <text evidence="2 14">Cofactor biosynthesis; NAD(+) biosynthesis; deamido-NAD(+) from nicotinate D-ribonucleotide: step 1/1.</text>
</comment>
<comment type="catalytic activity">
    <reaction evidence="13">
        <text>P(1),P(4)-bis(5'-adenosyl) tetraphosphate + H2O = 2 ADP + 2 H(+)</text>
        <dbReference type="Rhea" id="RHEA:24252"/>
        <dbReference type="ChEBI" id="CHEBI:15377"/>
        <dbReference type="ChEBI" id="CHEBI:15378"/>
        <dbReference type="ChEBI" id="CHEBI:58141"/>
        <dbReference type="ChEBI" id="CHEBI:456216"/>
        <dbReference type="EC" id="3.6.1.41"/>
    </reaction>
</comment>
<dbReference type="Pfam" id="PF01966">
    <property type="entry name" value="HD"/>
    <property type="match status" value="1"/>
</dbReference>
<evidence type="ECO:0000256" key="4">
    <source>
        <dbReference type="ARBA" id="ARBA00022679"/>
    </source>
</evidence>
<keyword evidence="9 14" id="KW-0067">ATP-binding</keyword>
<evidence type="ECO:0000256" key="3">
    <source>
        <dbReference type="ARBA" id="ARBA00022642"/>
    </source>
</evidence>
<dbReference type="InterPro" id="IPR005248">
    <property type="entry name" value="NadD/NMNAT"/>
</dbReference>
<dbReference type="PROSITE" id="PS51831">
    <property type="entry name" value="HD"/>
    <property type="match status" value="1"/>
</dbReference>
<proteinExistence type="inferred from homology"/>
<keyword evidence="10" id="KW-0408">Iron</keyword>
<dbReference type="NCBIfam" id="NF005519">
    <property type="entry name" value="PRK07152.1"/>
    <property type="match status" value="1"/>
</dbReference>
<dbReference type="OrthoDB" id="5295945at2"/>
<evidence type="ECO:0000313" key="17">
    <source>
        <dbReference type="Proteomes" id="UP000317512"/>
    </source>
</evidence>
<sequence>MKIGVYGGSFDPIHKGHIKIAEIAIKELNLDKLLFVPAYISPFKTGKNIVSAEHRINMINLVKPDKTEICDFEIKRNNLSYTIDTVRYLKNKYKEDELFLIIGSDNINLLHKWKDIEEIASLTKICVFKRTKIINKTNIKKYNCLLLKNPIYEYSSTEFKKGYLDSVDEKVINYIGENKLYSKELVHNMLSAKRAKHSVATAEFSASLAKSCGYDAKKAYFAGLFHDIAKEWDPENSLKFIRSILGDSVNFLKHELHQVAGSLWVKYVYKINDEDIAHAIRVHTTMNENGVSELNTLDKILYISDKICMGRKFPGIQKLREIVHKDLNKGFSLVVKRTYLFEKEKGTEFSEWQEQIYLNYIKEVENYEA</sequence>